<organism evidence="2 3">
    <name type="scientific">Candidatus Spechtbacteria bacterium SB0662_bin_43</name>
    <dbReference type="NCBI Taxonomy" id="2604897"/>
    <lineage>
        <taxon>Bacteria</taxon>
        <taxon>Candidatus Spechtiibacteriota</taxon>
    </lineage>
</organism>
<sequence>MNYKKAVIFLIAVMVFLFIGAKIADAKRPLITETRNGETVTLSEVVPVGHKFACPSPHLSTSDFCGIVVPKGKTLTLKVNVGYDYARLSERTLQNIVGYTIDDNGTPNDHSDDTRTPNDIPNAVDGIVTISGIQGYTKVVEKREGLNYMEDAILIYPKDGQAGFATHGDYSNRAEYIEMREAVQRELKKDTYDSQLVDCDGIFTTTADRNLCKKDRQTPGLIWLKEASTFIVQVHTEGDNNFSSRTEYYIHDNQSPFWKTSQTVNDVLVDRDRIEDRDEIEEDVQSTDQPPVNQAAFDYCIVREGDESKTIEKERADVNVCIEQYESCSLQVAQSYNGKEPPTLQQEEKEILACMSGTPVIQDPPTPKVGQQVMNEPTNNPVSTNAVSTNRRRTRCDEGCREKREERRLEQRAINCYKGKLHYCYEGWQEHLPSLEDLQV</sequence>
<comment type="caution">
    <text evidence="2">The sequence shown here is derived from an EMBL/GenBank/DDBJ whole genome shotgun (WGS) entry which is preliminary data.</text>
</comment>
<evidence type="ECO:0000313" key="2">
    <source>
        <dbReference type="EMBL" id="MYE38229.1"/>
    </source>
</evidence>
<accession>A0A845D9U9</accession>
<feature type="region of interest" description="Disordered" evidence="1">
    <location>
        <begin position="102"/>
        <end position="121"/>
    </location>
</feature>
<dbReference type="AlphaFoldDB" id="A0A845D9U9"/>
<name>A0A845D9U9_9BACT</name>
<gene>
    <name evidence="2" type="ORF">F4X82_01765</name>
</gene>
<dbReference type="EMBL" id="VXOY01000014">
    <property type="protein sequence ID" value="MYE38229.1"/>
    <property type="molecule type" value="Genomic_DNA"/>
</dbReference>
<reference evidence="2 3" key="1">
    <citation type="submission" date="2019-09" db="EMBL/GenBank/DDBJ databases">
        <title>Characterisation of the sponge microbiome using genome-centric metagenomics.</title>
        <authorList>
            <person name="Engelberts J.P."/>
            <person name="Robbins S.J."/>
            <person name="De Goeij J.M."/>
            <person name="Aranda M."/>
            <person name="Bell S.C."/>
            <person name="Webster N.S."/>
        </authorList>
    </citation>
    <scope>NUCLEOTIDE SEQUENCE [LARGE SCALE GENOMIC DNA]</scope>
    <source>
        <strain evidence="2">SB0662_bin_43</strain>
    </source>
</reference>
<proteinExistence type="predicted"/>
<protein>
    <submittedName>
        <fullName evidence="2">Uncharacterized protein</fullName>
    </submittedName>
</protein>
<evidence type="ECO:0000256" key="1">
    <source>
        <dbReference type="SAM" id="MobiDB-lite"/>
    </source>
</evidence>
<evidence type="ECO:0000313" key="3">
    <source>
        <dbReference type="Proteomes" id="UP000449092"/>
    </source>
</evidence>
<dbReference type="Proteomes" id="UP000449092">
    <property type="component" value="Unassembled WGS sequence"/>
</dbReference>